<dbReference type="InterPro" id="IPR006139">
    <property type="entry name" value="D-isomer_2_OHA_DH_cat_dom"/>
</dbReference>
<evidence type="ECO:0000259" key="2">
    <source>
        <dbReference type="Pfam" id="PF00389"/>
    </source>
</evidence>
<proteinExistence type="predicted"/>
<name>A0A7K0J5K8_9ACTN</name>
<evidence type="ECO:0000313" key="3">
    <source>
        <dbReference type="EMBL" id="MSS45193.1"/>
    </source>
</evidence>
<dbReference type="PANTHER" id="PTHR43026">
    <property type="entry name" value="2-HYDROXYACID DEHYDROGENASE HOMOLOG 1-RELATED"/>
    <property type="match status" value="1"/>
</dbReference>
<comment type="caution">
    <text evidence="3">The sequence shown here is derived from an EMBL/GenBank/DDBJ whole genome shotgun (WGS) entry which is preliminary data.</text>
</comment>
<dbReference type="EMBL" id="VUMG01000001">
    <property type="protein sequence ID" value="MSS45193.1"/>
    <property type="molecule type" value="Genomic_DNA"/>
</dbReference>
<keyword evidence="1" id="KW-0520">NAD</keyword>
<dbReference type="Gene3D" id="3.40.50.720">
    <property type="entry name" value="NAD(P)-binding Rossmann-like Domain"/>
    <property type="match status" value="2"/>
</dbReference>
<keyword evidence="4" id="KW-1185">Reference proteome</keyword>
<dbReference type="SUPFAM" id="SSF52283">
    <property type="entry name" value="Formate/glycerate dehydrogenase catalytic domain-like"/>
    <property type="match status" value="1"/>
</dbReference>
<dbReference type="GO" id="GO:0051287">
    <property type="term" value="F:NAD binding"/>
    <property type="evidence" value="ECO:0007669"/>
    <property type="project" value="InterPro"/>
</dbReference>
<dbReference type="PANTHER" id="PTHR43026:SF1">
    <property type="entry name" value="2-HYDROXYACID DEHYDROGENASE HOMOLOG 1-RELATED"/>
    <property type="match status" value="1"/>
</dbReference>
<sequence length="180" mass="19578">MTRIEAFDVRSDEVTHFEACQRDLSVSIGLHEESLTLDNLGECRGADAVSVLGIYPVDHVLSEALAERGVKFLSTRSIGYDNIDIAAANAAGIRVSHILYSPKSVAEYTLMMLLMTIRRMKLILGRGGIQDYSLEGSDGRQLSEMTVGIIGVGRIGSTIARLLQAAETKHSRIETVLGRS</sequence>
<evidence type="ECO:0000256" key="1">
    <source>
        <dbReference type="ARBA" id="ARBA00023027"/>
    </source>
</evidence>
<dbReference type="InterPro" id="IPR058205">
    <property type="entry name" value="D-LDH-like"/>
</dbReference>
<organism evidence="3 4">
    <name type="scientific">Cutibacterium porci</name>
    <dbReference type="NCBI Taxonomy" id="2605781"/>
    <lineage>
        <taxon>Bacteria</taxon>
        <taxon>Bacillati</taxon>
        <taxon>Actinomycetota</taxon>
        <taxon>Actinomycetes</taxon>
        <taxon>Propionibacteriales</taxon>
        <taxon>Propionibacteriaceae</taxon>
        <taxon>Cutibacterium</taxon>
    </lineage>
</organism>
<dbReference type="AlphaFoldDB" id="A0A7K0J5K8"/>
<protein>
    <recommendedName>
        <fullName evidence="2">D-isomer specific 2-hydroxyacid dehydrogenase catalytic domain-containing protein</fullName>
    </recommendedName>
</protein>
<reference evidence="3 4" key="1">
    <citation type="submission" date="2019-08" db="EMBL/GenBank/DDBJ databases">
        <title>In-depth cultivation of the pig gut microbiome towards novel bacterial diversity and tailored functional studies.</title>
        <authorList>
            <person name="Wylensek D."/>
            <person name="Hitch T.C.A."/>
            <person name="Clavel T."/>
        </authorList>
    </citation>
    <scope>NUCLEOTIDE SEQUENCE [LARGE SCALE GENOMIC DNA]</scope>
    <source>
        <strain evidence="3 4">WCA-380-WT-3A</strain>
    </source>
</reference>
<accession>A0A7K0J5K8</accession>
<feature type="domain" description="D-isomer specific 2-hydroxyacid dehydrogenase catalytic" evidence="2">
    <location>
        <begin position="10"/>
        <end position="156"/>
    </location>
</feature>
<dbReference type="Proteomes" id="UP000466104">
    <property type="component" value="Unassembled WGS sequence"/>
</dbReference>
<evidence type="ECO:0000313" key="4">
    <source>
        <dbReference type="Proteomes" id="UP000466104"/>
    </source>
</evidence>
<dbReference type="GO" id="GO:0008720">
    <property type="term" value="F:D-lactate dehydrogenase (NAD+) activity"/>
    <property type="evidence" value="ECO:0007669"/>
    <property type="project" value="TreeGrafter"/>
</dbReference>
<dbReference type="Pfam" id="PF00389">
    <property type="entry name" value="2-Hacid_dh"/>
    <property type="match status" value="1"/>
</dbReference>
<gene>
    <name evidence="3" type="ORF">FYJ43_03835</name>
</gene>
<dbReference type="RefSeq" id="WP_154561955.1">
    <property type="nucleotide sequence ID" value="NZ_VUMG01000001.1"/>
</dbReference>